<feature type="compositionally biased region" description="Polar residues" evidence="5">
    <location>
        <begin position="49"/>
        <end position="61"/>
    </location>
</feature>
<feature type="compositionally biased region" description="Basic and acidic residues" evidence="5">
    <location>
        <begin position="168"/>
        <end position="184"/>
    </location>
</feature>
<name>A0AAN6DEB1_PICAN</name>
<feature type="compositionally biased region" description="Basic and acidic residues" evidence="5">
    <location>
        <begin position="379"/>
        <end position="388"/>
    </location>
</feature>
<feature type="compositionally biased region" description="Basic and acidic residues" evidence="5">
    <location>
        <begin position="283"/>
        <end position="305"/>
    </location>
</feature>
<evidence type="ECO:0000313" key="8">
    <source>
        <dbReference type="Proteomes" id="UP001196530"/>
    </source>
</evidence>
<dbReference type="GO" id="GO:0000776">
    <property type="term" value="C:kinetochore"/>
    <property type="evidence" value="ECO:0007669"/>
    <property type="project" value="InterPro"/>
</dbReference>
<feature type="compositionally biased region" description="Basic residues" evidence="5">
    <location>
        <begin position="229"/>
        <end position="238"/>
    </location>
</feature>
<dbReference type="PANTHER" id="PTHR16684">
    <property type="entry name" value="CENTROMERE PROTEIN C"/>
    <property type="match status" value="1"/>
</dbReference>
<comment type="caution">
    <text evidence="7">The sequence shown here is derived from an EMBL/GenBank/DDBJ whole genome shotgun (WGS) entry which is preliminary data.</text>
</comment>
<evidence type="ECO:0000256" key="4">
    <source>
        <dbReference type="ARBA" id="ARBA00023242"/>
    </source>
</evidence>
<keyword evidence="4" id="KW-0539">Nucleus</keyword>
<gene>
    <name evidence="7" type="ORF">KL928_004093</name>
</gene>
<dbReference type="CDD" id="cd06993">
    <property type="entry name" value="cupin_CENP-C_C"/>
    <property type="match status" value="1"/>
</dbReference>
<sequence>MSYRKSEIFEPPGKVGRKTGFYLTRTPRKNENGLEDLKDFFLSDEEYESPNNKSVNTSPNKRLSMRYEQLKSQQAPGSSPFSHSKQPQSKGTRLIVSSSEESPDASDSEDADKIINAATRMGSPIKPNVRRRASLNGSPRSSQTRPSSSPKKLQPSPLKKSLPTTEENVLHLDSEDKSEEEVRTGKPQSTSSAASRKFAAVTKNIALQRKSSSKNKVITSDDEEPVKSGPKRKSRGKKSASPESEESAPENADVDEDDDFEEETDSAPEVESEDDEVVSVSEDSDKAEDKDNDVSLEEVLPKEETPMSENGVRRSSRRRVSPVAWWRNEKIIYETTTENGTYVKKIKDVLHRPVAEPSRKRRQSSAPPSTKARRRSRTPKSEETEKQRPAPAPPQIAEQPEKEKEQEIASELDGSDWLQQNSLTIPVFEGPGSENQIERTVAWAPNKSKNISIIKNSEEFFRIATLFDQDSEFSGGGIIEIPVGSRKAIKSNDDTYFIFFVIQGVLEVTLSHNPFVVVSGCSFEVPMGNFYQFDNKGKTVVKLFFVQSKYVVVSSPEDDDDEDDDESI</sequence>
<reference evidence="7" key="1">
    <citation type="journal article" date="2021" name="G3 (Bethesda)">
        <title>Genomic diversity, chromosomal rearrangements, and interspecies hybridization in the ogataea polymorpha species complex.</title>
        <authorList>
            <person name="Hanson S.J."/>
            <person name="Cinneide E.O."/>
            <person name="Salzberg L.I."/>
            <person name="Wolfe K.H."/>
            <person name="McGowan J."/>
            <person name="Fitzpatrick D.A."/>
            <person name="Matlin K."/>
        </authorList>
    </citation>
    <scope>NUCLEOTIDE SEQUENCE</scope>
    <source>
        <strain evidence="7">61-244</strain>
    </source>
</reference>
<dbReference type="GO" id="GO:0051315">
    <property type="term" value="P:attachment of mitotic spindle microtubules to kinetochore"/>
    <property type="evidence" value="ECO:0007669"/>
    <property type="project" value="TreeGrafter"/>
</dbReference>
<dbReference type="Proteomes" id="UP001196530">
    <property type="component" value="Unassembled WGS sequence"/>
</dbReference>
<comment type="similarity">
    <text evidence="2">Belongs to the CENP-C/MIF2 family.</text>
</comment>
<dbReference type="SUPFAM" id="SSF51182">
    <property type="entry name" value="RmlC-like cupins"/>
    <property type="match status" value="1"/>
</dbReference>
<evidence type="ECO:0000256" key="5">
    <source>
        <dbReference type="SAM" id="MobiDB-lite"/>
    </source>
</evidence>
<feature type="compositionally biased region" description="Basic and acidic residues" evidence="5">
    <location>
        <begin position="28"/>
        <end position="41"/>
    </location>
</feature>
<feature type="compositionally biased region" description="Acidic residues" evidence="5">
    <location>
        <begin position="101"/>
        <end position="110"/>
    </location>
</feature>
<feature type="domain" description="Mif2/CENP-C cupin" evidence="6">
    <location>
        <begin position="461"/>
        <end position="547"/>
    </location>
</feature>
<dbReference type="GO" id="GO:0051382">
    <property type="term" value="P:kinetochore assembly"/>
    <property type="evidence" value="ECO:0007669"/>
    <property type="project" value="InterPro"/>
</dbReference>
<evidence type="ECO:0000256" key="3">
    <source>
        <dbReference type="ARBA" id="ARBA00023125"/>
    </source>
</evidence>
<accession>A0AAN6DEB1</accession>
<dbReference type="PANTHER" id="PTHR16684:SF11">
    <property type="entry name" value="CENTROMERE PROTEIN C"/>
    <property type="match status" value="1"/>
</dbReference>
<dbReference type="InterPro" id="IPR028386">
    <property type="entry name" value="CENP-C/Mif2/cnp3"/>
</dbReference>
<dbReference type="Gene3D" id="2.60.120.10">
    <property type="entry name" value="Jelly Rolls"/>
    <property type="match status" value="1"/>
</dbReference>
<evidence type="ECO:0000313" key="7">
    <source>
        <dbReference type="EMBL" id="KAG7817358.1"/>
    </source>
</evidence>
<feature type="region of interest" description="Disordered" evidence="5">
    <location>
        <begin position="1"/>
        <end position="320"/>
    </location>
</feature>
<dbReference type="InterPro" id="IPR014710">
    <property type="entry name" value="RmlC-like_jellyroll"/>
</dbReference>
<dbReference type="RefSeq" id="XP_043058787.1">
    <property type="nucleotide sequence ID" value="XM_043204753.1"/>
</dbReference>
<dbReference type="GeneID" id="66128144"/>
<dbReference type="AlphaFoldDB" id="A0AAN6DEB1"/>
<keyword evidence="3" id="KW-0238">DNA-binding</keyword>
<dbReference type="EMBL" id="JAHLUX010000008">
    <property type="protein sequence ID" value="KAG7817358.1"/>
    <property type="molecule type" value="Genomic_DNA"/>
</dbReference>
<evidence type="ECO:0000256" key="1">
    <source>
        <dbReference type="ARBA" id="ARBA00004123"/>
    </source>
</evidence>
<dbReference type="GO" id="GO:0051455">
    <property type="term" value="P:spindle attachment to meiosis I kinetochore"/>
    <property type="evidence" value="ECO:0007669"/>
    <property type="project" value="TreeGrafter"/>
</dbReference>
<dbReference type="GO" id="GO:0019237">
    <property type="term" value="F:centromeric DNA binding"/>
    <property type="evidence" value="ECO:0007669"/>
    <property type="project" value="InterPro"/>
</dbReference>
<organism evidence="7 8">
    <name type="scientific">Pichia angusta</name>
    <name type="common">Yeast</name>
    <name type="synonym">Hansenula polymorpha</name>
    <dbReference type="NCBI Taxonomy" id="870730"/>
    <lineage>
        <taxon>Eukaryota</taxon>
        <taxon>Fungi</taxon>
        <taxon>Dikarya</taxon>
        <taxon>Ascomycota</taxon>
        <taxon>Saccharomycotina</taxon>
        <taxon>Pichiomycetes</taxon>
        <taxon>Pichiales</taxon>
        <taxon>Pichiaceae</taxon>
        <taxon>Ogataea</taxon>
    </lineage>
</organism>
<feature type="compositionally biased region" description="Polar residues" evidence="5">
    <location>
        <begin position="70"/>
        <end position="91"/>
    </location>
</feature>
<feature type="compositionally biased region" description="Low complexity" evidence="5">
    <location>
        <begin position="138"/>
        <end position="163"/>
    </location>
</feature>
<proteinExistence type="inferred from homology"/>
<evidence type="ECO:0000259" key="6">
    <source>
        <dbReference type="Pfam" id="PF11699"/>
    </source>
</evidence>
<dbReference type="GO" id="GO:0005634">
    <property type="term" value="C:nucleus"/>
    <property type="evidence" value="ECO:0007669"/>
    <property type="project" value="UniProtKB-SubCell"/>
</dbReference>
<comment type="subcellular location">
    <subcellularLocation>
        <location evidence="1">Nucleus</location>
    </subcellularLocation>
</comment>
<dbReference type="InterPro" id="IPR025974">
    <property type="entry name" value="Mif2/CENP-C_cupin"/>
</dbReference>
<feature type="region of interest" description="Disordered" evidence="5">
    <location>
        <begin position="351"/>
        <end position="413"/>
    </location>
</feature>
<dbReference type="Pfam" id="PF11699">
    <property type="entry name" value="CENP-C_C"/>
    <property type="match status" value="1"/>
</dbReference>
<dbReference type="InterPro" id="IPR011051">
    <property type="entry name" value="RmlC_Cupin_sf"/>
</dbReference>
<feature type="compositionally biased region" description="Acidic residues" evidence="5">
    <location>
        <begin position="243"/>
        <end position="277"/>
    </location>
</feature>
<protein>
    <recommendedName>
        <fullName evidence="6">Mif2/CENP-C cupin domain-containing protein</fullName>
    </recommendedName>
</protein>
<evidence type="ECO:0000256" key="2">
    <source>
        <dbReference type="ARBA" id="ARBA00010291"/>
    </source>
</evidence>